<evidence type="ECO:0000313" key="3">
    <source>
        <dbReference type="Proteomes" id="UP000449547"/>
    </source>
</evidence>
<accession>A0A642UN31</accession>
<evidence type="ECO:0000313" key="2">
    <source>
        <dbReference type="EMBL" id="KAA8902005.1"/>
    </source>
</evidence>
<dbReference type="EMBL" id="SWFT01000096">
    <property type="protein sequence ID" value="KAA8902005.1"/>
    <property type="molecule type" value="Genomic_DNA"/>
</dbReference>
<gene>
    <name evidence="2" type="ORF">DIURU_003056</name>
</gene>
<organism evidence="2 3">
    <name type="scientific">Diutina rugosa</name>
    <name type="common">Yeast</name>
    <name type="synonym">Candida rugosa</name>
    <dbReference type="NCBI Taxonomy" id="5481"/>
    <lineage>
        <taxon>Eukaryota</taxon>
        <taxon>Fungi</taxon>
        <taxon>Dikarya</taxon>
        <taxon>Ascomycota</taxon>
        <taxon>Saccharomycotina</taxon>
        <taxon>Pichiomycetes</taxon>
        <taxon>Debaryomycetaceae</taxon>
        <taxon>Diutina</taxon>
    </lineage>
</organism>
<proteinExistence type="predicted"/>
<comment type="caution">
    <text evidence="2">The sequence shown here is derived from an EMBL/GenBank/DDBJ whole genome shotgun (WGS) entry which is preliminary data.</text>
</comment>
<dbReference type="OrthoDB" id="4085221at2759"/>
<dbReference type="AlphaFoldDB" id="A0A642UN31"/>
<evidence type="ECO:0000256" key="1">
    <source>
        <dbReference type="SAM" id="MobiDB-lite"/>
    </source>
</evidence>
<feature type="region of interest" description="Disordered" evidence="1">
    <location>
        <begin position="51"/>
        <end position="81"/>
    </location>
</feature>
<reference evidence="2 3" key="1">
    <citation type="submission" date="2019-07" db="EMBL/GenBank/DDBJ databases">
        <title>Genome assembly of two rare yeast pathogens: Diutina rugosa and Trichomonascus ciferrii.</title>
        <authorList>
            <person name="Mixao V."/>
            <person name="Saus E."/>
            <person name="Hansen A."/>
            <person name="Lass-Flor C."/>
            <person name="Gabaldon T."/>
        </authorList>
    </citation>
    <scope>NUCLEOTIDE SEQUENCE [LARGE SCALE GENOMIC DNA]</scope>
    <source>
        <strain evidence="2 3">CBS 613</strain>
    </source>
</reference>
<keyword evidence="3" id="KW-1185">Reference proteome</keyword>
<dbReference type="Proteomes" id="UP000449547">
    <property type="component" value="Unassembled WGS sequence"/>
</dbReference>
<dbReference type="GeneID" id="54781707"/>
<name>A0A642UN31_DIURU</name>
<dbReference type="RefSeq" id="XP_034012192.1">
    <property type="nucleotide sequence ID" value="XM_034155776.1"/>
</dbReference>
<protein>
    <submittedName>
        <fullName evidence="2">Uncharacterized protein</fullName>
    </submittedName>
</protein>
<sequence>MVVPRVFNVKNFQTASRHWVPITRVPVKVNAIAQFSSRQICVDFYQQPVNASTPEESSEDVFVPSVSSNGDVETAGPSHKH</sequence>
<dbReference type="VEuPathDB" id="FungiDB:DIURU_003056"/>